<accession>A0ABQ1FGP1</accession>
<dbReference type="EMBL" id="BMID01000001">
    <property type="protein sequence ID" value="GGA11989.1"/>
    <property type="molecule type" value="Genomic_DNA"/>
</dbReference>
<dbReference type="RefSeq" id="WP_188642859.1">
    <property type="nucleotide sequence ID" value="NZ_BMID01000001.1"/>
</dbReference>
<evidence type="ECO:0000313" key="1">
    <source>
        <dbReference type="EMBL" id="GGA11989.1"/>
    </source>
</evidence>
<comment type="caution">
    <text evidence="1">The sequence shown here is derived from an EMBL/GenBank/DDBJ whole genome shotgun (WGS) entry which is preliminary data.</text>
</comment>
<keyword evidence="2" id="KW-1185">Reference proteome</keyword>
<protein>
    <submittedName>
        <fullName evidence="1">Uncharacterized protein</fullName>
    </submittedName>
</protein>
<sequence>MARILFIGIDFHSYPREIRAAGERLGHTVDFHPLEDRSFAAKTAKKLAGGIYRKQLDAYHRRIVEQSAGKDYDVVLFIQVHHMAPETVQRLRELHPSARFVLYNWDSLTTHDFTPWLPFFDHAATFDPEDAEALGIAYLPLFAIPTFFEIDRDRPKDFDLYFVGAIGTLHRFDALARLHAFAEQHGLATHFHLVCSPVMRATLLRKRKPIPGLTGKGIGFDSVIDLLERSRGTFDFANHRQSGYTMRVIENMCAERKIVTENRRILDEPFYREDRFHVVDGHDFSGVPEFLARPIESILDTSQFSIDNWLRQLVEPQGA</sequence>
<organism evidence="1 2">
    <name type="scientific">Blastomonas marina</name>
    <dbReference type="NCBI Taxonomy" id="1867408"/>
    <lineage>
        <taxon>Bacteria</taxon>
        <taxon>Pseudomonadati</taxon>
        <taxon>Pseudomonadota</taxon>
        <taxon>Alphaproteobacteria</taxon>
        <taxon>Sphingomonadales</taxon>
        <taxon>Sphingomonadaceae</taxon>
        <taxon>Blastomonas</taxon>
    </lineage>
</organism>
<proteinExistence type="predicted"/>
<dbReference type="Proteomes" id="UP000603317">
    <property type="component" value="Unassembled WGS sequence"/>
</dbReference>
<name>A0ABQ1FGP1_9SPHN</name>
<gene>
    <name evidence="1" type="ORF">GCM10010923_23370</name>
</gene>
<evidence type="ECO:0000313" key="2">
    <source>
        <dbReference type="Proteomes" id="UP000603317"/>
    </source>
</evidence>
<reference evidence="2" key="1">
    <citation type="journal article" date="2019" name="Int. J. Syst. Evol. Microbiol.">
        <title>The Global Catalogue of Microorganisms (GCM) 10K type strain sequencing project: providing services to taxonomists for standard genome sequencing and annotation.</title>
        <authorList>
            <consortium name="The Broad Institute Genomics Platform"/>
            <consortium name="The Broad Institute Genome Sequencing Center for Infectious Disease"/>
            <person name="Wu L."/>
            <person name="Ma J."/>
        </authorList>
    </citation>
    <scope>NUCLEOTIDE SEQUENCE [LARGE SCALE GENOMIC DNA]</scope>
    <source>
        <strain evidence="2">CGMCC 1.15297</strain>
    </source>
</reference>